<gene>
    <name evidence="2" type="ORF">PPEP_a1019</name>
</gene>
<comment type="caution">
    <text evidence="2">The sequence shown here is derived from an EMBL/GenBank/DDBJ whole genome shotgun (WGS) entry which is preliminary data.</text>
</comment>
<name>A0A8I0MV27_9GAMM</name>
<dbReference type="Proteomes" id="UP000660708">
    <property type="component" value="Unassembled WGS sequence"/>
</dbReference>
<accession>A0A8I0MV27</accession>
<organism evidence="2 3">
    <name type="scientific">Pseudoalteromonas peptidolytica F12-50-A1</name>
    <dbReference type="NCBI Taxonomy" id="1315280"/>
    <lineage>
        <taxon>Bacteria</taxon>
        <taxon>Pseudomonadati</taxon>
        <taxon>Pseudomonadota</taxon>
        <taxon>Gammaproteobacteria</taxon>
        <taxon>Alteromonadales</taxon>
        <taxon>Pseudoalteromonadaceae</taxon>
        <taxon>Pseudoalteromonas</taxon>
    </lineage>
</organism>
<reference evidence="2 3" key="1">
    <citation type="submission" date="2015-06" db="EMBL/GenBank/DDBJ databases">
        <title>Genome sequence of Pseudoalteromonas peptidolytica.</title>
        <authorList>
            <person name="Xie B.-B."/>
            <person name="Rong J.-C."/>
            <person name="Qin Q.-L."/>
            <person name="Zhang Y.-Z."/>
        </authorList>
    </citation>
    <scope>NUCLEOTIDE SEQUENCE [LARGE SCALE GENOMIC DNA]</scope>
    <source>
        <strain evidence="2 3">F12-50-A1</strain>
    </source>
</reference>
<protein>
    <submittedName>
        <fullName evidence="2">Uncharacterized protein</fullName>
    </submittedName>
</protein>
<keyword evidence="3" id="KW-1185">Reference proteome</keyword>
<evidence type="ECO:0000256" key="1">
    <source>
        <dbReference type="SAM" id="Phobius"/>
    </source>
</evidence>
<feature type="transmembrane region" description="Helical" evidence="1">
    <location>
        <begin position="6"/>
        <end position="39"/>
    </location>
</feature>
<feature type="transmembrane region" description="Helical" evidence="1">
    <location>
        <begin position="71"/>
        <end position="89"/>
    </location>
</feature>
<keyword evidence="1" id="KW-0812">Transmembrane</keyword>
<dbReference type="EMBL" id="AQHF01000020">
    <property type="protein sequence ID" value="MBE0346013.1"/>
    <property type="molecule type" value="Genomic_DNA"/>
</dbReference>
<dbReference type="RefSeq" id="WP_147390524.1">
    <property type="nucleotide sequence ID" value="NZ_AQHF01000020.1"/>
</dbReference>
<dbReference type="AlphaFoldDB" id="A0A8I0MV27"/>
<keyword evidence="1" id="KW-0472">Membrane</keyword>
<sequence length="94" mass="10651">MFKFISWIFSITAFSLSFFFITQGHYTLCVVLLLAGLIALPKRDTELQPLGMRLHTKHFANESRSISSKEVINFLVAFSLAGLSLAFQWHSVVI</sequence>
<evidence type="ECO:0000313" key="2">
    <source>
        <dbReference type="EMBL" id="MBE0346013.1"/>
    </source>
</evidence>
<evidence type="ECO:0000313" key="3">
    <source>
        <dbReference type="Proteomes" id="UP000660708"/>
    </source>
</evidence>
<keyword evidence="1" id="KW-1133">Transmembrane helix</keyword>
<proteinExistence type="predicted"/>